<feature type="transmembrane region" description="Helical" evidence="1">
    <location>
        <begin position="273"/>
        <end position="294"/>
    </location>
</feature>
<keyword evidence="1" id="KW-0472">Membrane</keyword>
<feature type="transmembrane region" description="Helical" evidence="1">
    <location>
        <begin position="43"/>
        <end position="65"/>
    </location>
</feature>
<feature type="transmembrane region" description="Helical" evidence="1">
    <location>
        <begin position="358"/>
        <end position="377"/>
    </location>
</feature>
<dbReference type="AlphaFoldDB" id="A0A3G1A9G2"/>
<feature type="transmembrane region" description="Helical" evidence="1">
    <location>
        <begin position="243"/>
        <end position="266"/>
    </location>
</feature>
<feature type="transmembrane region" description="Helical" evidence="1">
    <location>
        <begin position="421"/>
        <end position="441"/>
    </location>
</feature>
<keyword evidence="1" id="KW-0812">Transmembrane</keyword>
<feature type="transmembrane region" description="Helical" evidence="1">
    <location>
        <begin position="216"/>
        <end position="237"/>
    </location>
</feature>
<sequence length="443" mass="48328">MSSSPEENIAKVLLVVEAFLGGFYVSITRGLFIPMISYSGYSLGNMALILLPTGLSGSILSLILYRYSDSLTRKFKFLAFTTHVTERVVWFLLPFLLGNIELISFTYMLGNLISAVVSIFIGALIYSYFSSIQDVINVSVWRSAAGAVASLLGSLFMTFVSYVYNPPQSYIISYFAAFVIGLGSSLAFILVPKFPSQIVEKQQETPVEVIVRGHSAFLVLTFMLAGSNLVGLSWTPFLKSLGAPIYIALALSVTGNIGGTLGSFLFRGYKSYMVGLVANTLLTGLIPFISYPYAHVGISFFTSLTFMAANLLAMQIFAEVNARMGRIKASAFLVAGNYTGLLIASMVAYIFVKDPFTGLILSAIIKFLAVIIVLLAIPETAIIPGRKAYEFSRLIYSISLTGFTFTVQASKEFLKTFFEAVTLMTLALLLYIIYKLAFLIIGG</sequence>
<name>A0A3G1A9G2_9CREN</name>
<evidence type="ECO:0000256" key="1">
    <source>
        <dbReference type="SAM" id="Phobius"/>
    </source>
</evidence>
<gene>
    <name evidence="2" type="ORF">TCARB_1238</name>
</gene>
<dbReference type="Proteomes" id="UP000266720">
    <property type="component" value="Chromosome"/>
</dbReference>
<organism evidence="2 3">
    <name type="scientific">Thermofilum adornatum 1505</name>
    <dbReference type="NCBI Taxonomy" id="697581"/>
    <lineage>
        <taxon>Archaea</taxon>
        <taxon>Thermoproteota</taxon>
        <taxon>Thermoprotei</taxon>
        <taxon>Thermofilales</taxon>
        <taxon>Thermofilaceae</taxon>
        <taxon>Thermofilum</taxon>
    </lineage>
</organism>
<dbReference type="STRING" id="697581.TCARB_1238"/>
<dbReference type="GeneID" id="25406649"/>
<feature type="transmembrane region" description="Helical" evidence="1">
    <location>
        <begin position="330"/>
        <end position="352"/>
    </location>
</feature>
<reference evidence="3" key="1">
    <citation type="book" date="2010" name="EXTREMOPHILES" publisher="0:0-0">
        <title>Complete genome sequences of ten hyperthermophilic archaea reveal their metabolic capabilities and possible ecological roles.</title>
        <editorList>
            <person name="?"/>
        </editorList>
        <authorList>
            <person name="Ravin N.V."/>
            <person name="Mardanov A.V."/>
            <person name="Bonch-Osmolovskaya E.A."/>
            <person name="Skryabin K.G."/>
        </authorList>
    </citation>
    <scope>NUCLEOTIDE SEQUENCE [LARGE SCALE GENOMIC DNA]</scope>
    <source>
        <strain evidence="3">1505</strain>
    </source>
</reference>
<feature type="transmembrane region" description="Helical" evidence="1">
    <location>
        <begin position="141"/>
        <end position="164"/>
    </location>
</feature>
<proteinExistence type="predicted"/>
<feature type="transmembrane region" description="Helical" evidence="1">
    <location>
        <begin position="389"/>
        <end position="409"/>
    </location>
</feature>
<feature type="transmembrane region" description="Helical" evidence="1">
    <location>
        <begin position="300"/>
        <end position="318"/>
    </location>
</feature>
<dbReference type="InterPro" id="IPR036259">
    <property type="entry name" value="MFS_trans_sf"/>
</dbReference>
<feature type="transmembrane region" description="Helical" evidence="1">
    <location>
        <begin position="170"/>
        <end position="191"/>
    </location>
</feature>
<dbReference type="EMBL" id="CP007493">
    <property type="protein sequence ID" value="AJB42284.1"/>
    <property type="molecule type" value="Genomic_DNA"/>
</dbReference>
<dbReference type="RefSeq" id="WP_020961846.1">
    <property type="nucleotide sequence ID" value="NZ_CP007493.1"/>
</dbReference>
<feature type="transmembrane region" description="Helical" evidence="1">
    <location>
        <begin position="109"/>
        <end position="129"/>
    </location>
</feature>
<evidence type="ECO:0000313" key="3">
    <source>
        <dbReference type="Proteomes" id="UP000266720"/>
    </source>
</evidence>
<accession>A0A3G1A9G2</accession>
<dbReference type="GeneID" id="16572798"/>
<evidence type="ECO:0000313" key="2">
    <source>
        <dbReference type="EMBL" id="AJB42284.1"/>
    </source>
</evidence>
<feature type="transmembrane region" description="Helical" evidence="1">
    <location>
        <begin position="77"/>
        <end position="97"/>
    </location>
</feature>
<dbReference type="SUPFAM" id="SSF103473">
    <property type="entry name" value="MFS general substrate transporter"/>
    <property type="match status" value="1"/>
</dbReference>
<keyword evidence="1" id="KW-1133">Transmembrane helix</keyword>
<feature type="transmembrane region" description="Helical" evidence="1">
    <location>
        <begin position="12"/>
        <end position="37"/>
    </location>
</feature>
<protein>
    <submittedName>
        <fullName evidence="2">Uncharacterized protein</fullName>
    </submittedName>
</protein>
<dbReference type="KEGG" id="tcb:TCARB_1238"/>